<dbReference type="Pfam" id="PF04463">
    <property type="entry name" value="2-thiour_desulf"/>
    <property type="match status" value="1"/>
</dbReference>
<sequence length="146" mass="15865">MKKKIAVSACLLGEACRYDGTDNRNEALLTQLADAEIIPFCPEDHAFGTPRPTMDLITGPEGIRAVSNETGEDLSLPVEAYAKEFFDSHPDIDLFIGKDRSPSCGVCSARLYDAHKILVSDTAAGLMAKEAKARGIEAIDAEKYMR</sequence>
<protein>
    <submittedName>
        <fullName evidence="1">Uncharacterized protein</fullName>
    </submittedName>
</protein>
<dbReference type="InterPro" id="IPR007553">
    <property type="entry name" value="2-thiour_desulf"/>
</dbReference>
<dbReference type="AlphaFoldDB" id="A0A151CGP9"/>
<dbReference type="STRING" id="1630136.AS592_07735"/>
<dbReference type="OrthoDB" id="495783at2"/>
<gene>
    <name evidence="1" type="ORF">AS592_07735</name>
</gene>
<organism evidence="1 2">
    <name type="scientific">Sulfurovum riftiae</name>
    <dbReference type="NCBI Taxonomy" id="1630136"/>
    <lineage>
        <taxon>Bacteria</taxon>
        <taxon>Pseudomonadati</taxon>
        <taxon>Campylobacterota</taxon>
        <taxon>Epsilonproteobacteria</taxon>
        <taxon>Campylobacterales</taxon>
        <taxon>Sulfurovaceae</taxon>
        <taxon>Sulfurovum</taxon>
    </lineage>
</organism>
<comment type="caution">
    <text evidence="1">The sequence shown here is derived from an EMBL/GenBank/DDBJ whole genome shotgun (WGS) entry which is preliminary data.</text>
</comment>
<proteinExistence type="predicted"/>
<reference evidence="1 2" key="1">
    <citation type="submission" date="2015-11" db="EMBL/GenBank/DDBJ databases">
        <title>Draft genome of Sulfurovum riftiae 1812E, a member of the Epsilonproteobacteria isolated from the tube of the deep-sea hydrothermal vent tubewom Riftia pachyptila.</title>
        <authorList>
            <person name="Vetriani C."/>
            <person name="Giovannelli D."/>
        </authorList>
    </citation>
    <scope>NUCLEOTIDE SEQUENCE [LARGE SCALE GENOMIC DNA]</scope>
    <source>
        <strain evidence="1 2">1812E</strain>
    </source>
</reference>
<evidence type="ECO:0000313" key="2">
    <source>
        <dbReference type="Proteomes" id="UP000075359"/>
    </source>
</evidence>
<dbReference type="PANTHER" id="PTHR30087">
    <property type="entry name" value="INNER MEMBRANE PROTEIN"/>
    <property type="match status" value="1"/>
</dbReference>
<name>A0A151CGP9_9BACT</name>
<dbReference type="Proteomes" id="UP000075359">
    <property type="component" value="Unassembled WGS sequence"/>
</dbReference>
<dbReference type="PANTHER" id="PTHR30087:SF1">
    <property type="entry name" value="HYPOTHETICAL CYTOSOLIC PROTEIN"/>
    <property type="match status" value="1"/>
</dbReference>
<evidence type="ECO:0000313" key="1">
    <source>
        <dbReference type="EMBL" id="KYJ86708.1"/>
    </source>
</evidence>
<dbReference type="RefSeq" id="WP_067329951.1">
    <property type="nucleotide sequence ID" value="NZ_LNKT01000012.1"/>
</dbReference>
<dbReference type="EMBL" id="LNKT01000012">
    <property type="protein sequence ID" value="KYJ86708.1"/>
    <property type="molecule type" value="Genomic_DNA"/>
</dbReference>
<keyword evidence="2" id="KW-1185">Reference proteome</keyword>
<accession>A0A151CGP9</accession>